<name>A0AAW3TVY1_9SPHN</name>
<reference evidence="1 2" key="1">
    <citation type="submission" date="2020-08" db="EMBL/GenBank/DDBJ databases">
        <title>Genomic Encyclopedia of Type Strains, Phase IV (KMG-IV): sequencing the most valuable type-strain genomes for metagenomic binning, comparative biology and taxonomic classification.</title>
        <authorList>
            <person name="Goeker M."/>
        </authorList>
    </citation>
    <scope>NUCLEOTIDE SEQUENCE [LARGE SCALE GENOMIC DNA]</scope>
    <source>
        <strain evidence="1 2">DSM 15581</strain>
    </source>
</reference>
<gene>
    <name evidence="1" type="ORF">GGR47_003528</name>
</gene>
<dbReference type="InterPro" id="IPR009744">
    <property type="entry name" value="VirC1"/>
</dbReference>
<dbReference type="AlphaFoldDB" id="A0AAW3TVY1"/>
<protein>
    <submittedName>
        <fullName evidence="1">Chromosome partitioning protein</fullName>
    </submittedName>
</protein>
<dbReference type="SUPFAM" id="SSF52540">
    <property type="entry name" value="P-loop containing nucleoside triphosphate hydrolases"/>
    <property type="match status" value="1"/>
</dbReference>
<dbReference type="PIRSF" id="PIRSF009320">
    <property type="entry name" value="Nuc_binding_HP_1000"/>
    <property type="match status" value="1"/>
</dbReference>
<organism evidence="1 2">
    <name type="scientific">Sphingomonas aquatilis</name>
    <dbReference type="NCBI Taxonomy" id="93063"/>
    <lineage>
        <taxon>Bacteria</taxon>
        <taxon>Pseudomonadati</taxon>
        <taxon>Pseudomonadota</taxon>
        <taxon>Alphaproteobacteria</taxon>
        <taxon>Sphingomonadales</taxon>
        <taxon>Sphingomonadaceae</taxon>
        <taxon>Sphingomonas</taxon>
    </lineage>
</organism>
<dbReference type="Proteomes" id="UP000528945">
    <property type="component" value="Unassembled WGS sequence"/>
</dbReference>
<sequence length="225" mass="24129">MAVIALASSKGGCGKSTTAIVLAGQYAEQGYRVTIIDADPRERIVRWAAAGEVPEGIIVTKADYKTLPDAIRRNEDQSDVVLIDVEGSANLSVSIAVGHAHYVVIPANPSAADVEDAIDMVRLVHDIAERSKRPPLYAVLWTRVPTGFRTREYLALAKQLEEAAVPVCEVSLSERSAYKSLISYSTTLDRLPADEVPSLDKARAESRALADSISAAIINAQETAA</sequence>
<proteinExistence type="predicted"/>
<dbReference type="RefSeq" id="WP_033966697.1">
    <property type="nucleotide sequence ID" value="NZ_JACIDB010000013.1"/>
</dbReference>
<evidence type="ECO:0000313" key="1">
    <source>
        <dbReference type="EMBL" id="MBB3877260.1"/>
    </source>
</evidence>
<dbReference type="PANTHER" id="PTHR13696:SF96">
    <property type="entry name" value="COBQ_COBB_MIND_PARA NUCLEOTIDE BINDING DOMAIN-CONTAINING PROTEIN"/>
    <property type="match status" value="1"/>
</dbReference>
<comment type="caution">
    <text evidence="1">The sequence shown here is derived from an EMBL/GenBank/DDBJ whole genome shotgun (WGS) entry which is preliminary data.</text>
</comment>
<dbReference type="EMBL" id="JACIDB010000013">
    <property type="protein sequence ID" value="MBB3877260.1"/>
    <property type="molecule type" value="Genomic_DNA"/>
</dbReference>
<accession>A0AAW3TVY1</accession>
<dbReference type="PANTHER" id="PTHR13696">
    <property type="entry name" value="P-LOOP CONTAINING NUCLEOSIDE TRIPHOSPHATE HYDROLASE"/>
    <property type="match status" value="1"/>
</dbReference>
<dbReference type="CDD" id="cd02042">
    <property type="entry name" value="ParAB_family"/>
    <property type="match status" value="1"/>
</dbReference>
<dbReference type="InterPro" id="IPR050678">
    <property type="entry name" value="DNA_Partitioning_ATPase"/>
</dbReference>
<dbReference type="Pfam" id="PF07015">
    <property type="entry name" value="VirC1"/>
    <property type="match status" value="1"/>
</dbReference>
<dbReference type="Gene3D" id="3.40.50.300">
    <property type="entry name" value="P-loop containing nucleotide triphosphate hydrolases"/>
    <property type="match status" value="1"/>
</dbReference>
<evidence type="ECO:0000313" key="2">
    <source>
        <dbReference type="Proteomes" id="UP000528945"/>
    </source>
</evidence>
<keyword evidence="2" id="KW-1185">Reference proteome</keyword>
<dbReference type="InterPro" id="IPR027417">
    <property type="entry name" value="P-loop_NTPase"/>
</dbReference>